<evidence type="ECO:0000256" key="10">
    <source>
        <dbReference type="ARBA" id="ARBA00022989"/>
    </source>
</evidence>
<dbReference type="PANTHER" id="PTHR11435:SF1">
    <property type="entry name" value="NADH-UBIQUINONE OXIDOREDUCTASE CHAIN 6"/>
    <property type="match status" value="1"/>
</dbReference>
<keyword evidence="7 16" id="KW-0812">Transmembrane</keyword>
<evidence type="ECO:0000256" key="14">
    <source>
        <dbReference type="ARBA" id="ARBA00031019"/>
    </source>
</evidence>
<evidence type="ECO:0000256" key="1">
    <source>
        <dbReference type="ARBA" id="ARBA00004225"/>
    </source>
</evidence>
<keyword evidence="6" id="KW-0679">Respiratory chain</keyword>
<dbReference type="EMBL" id="MT644085">
    <property type="protein sequence ID" value="QSL98430.1"/>
    <property type="molecule type" value="Genomic_DNA"/>
</dbReference>
<dbReference type="InterPro" id="IPR050269">
    <property type="entry name" value="ComplexI_Subunit6"/>
</dbReference>
<dbReference type="GO" id="GO:0008137">
    <property type="term" value="F:NADH dehydrogenase (ubiquinone) activity"/>
    <property type="evidence" value="ECO:0007669"/>
    <property type="project" value="UniProtKB-EC"/>
</dbReference>
<keyword evidence="13 16" id="KW-0472">Membrane</keyword>
<evidence type="ECO:0000256" key="12">
    <source>
        <dbReference type="ARBA" id="ARBA00023128"/>
    </source>
</evidence>
<evidence type="ECO:0000256" key="9">
    <source>
        <dbReference type="ARBA" id="ARBA00022982"/>
    </source>
</evidence>
<evidence type="ECO:0000256" key="4">
    <source>
        <dbReference type="ARBA" id="ARBA00021095"/>
    </source>
</evidence>
<dbReference type="GO" id="GO:0031966">
    <property type="term" value="C:mitochondrial membrane"/>
    <property type="evidence" value="ECO:0007669"/>
    <property type="project" value="UniProtKB-SubCell"/>
</dbReference>
<keyword evidence="8" id="KW-1278">Translocase</keyword>
<evidence type="ECO:0000256" key="13">
    <source>
        <dbReference type="ARBA" id="ARBA00023136"/>
    </source>
</evidence>
<comment type="catalytic activity">
    <reaction evidence="15">
        <text>a ubiquinone + NADH + 5 H(+)(in) = a ubiquinol + NAD(+) + 4 H(+)(out)</text>
        <dbReference type="Rhea" id="RHEA:29091"/>
        <dbReference type="Rhea" id="RHEA-COMP:9565"/>
        <dbReference type="Rhea" id="RHEA-COMP:9566"/>
        <dbReference type="ChEBI" id="CHEBI:15378"/>
        <dbReference type="ChEBI" id="CHEBI:16389"/>
        <dbReference type="ChEBI" id="CHEBI:17976"/>
        <dbReference type="ChEBI" id="CHEBI:57540"/>
        <dbReference type="ChEBI" id="CHEBI:57945"/>
        <dbReference type="EC" id="7.1.1.2"/>
    </reaction>
</comment>
<evidence type="ECO:0000256" key="2">
    <source>
        <dbReference type="ARBA" id="ARBA00005698"/>
    </source>
</evidence>
<keyword evidence="5" id="KW-0813">Transport</keyword>
<evidence type="ECO:0000256" key="5">
    <source>
        <dbReference type="ARBA" id="ARBA00022448"/>
    </source>
</evidence>
<evidence type="ECO:0000256" key="6">
    <source>
        <dbReference type="ARBA" id="ARBA00022660"/>
    </source>
</evidence>
<comment type="similarity">
    <text evidence="2">Belongs to the complex I subunit 6 family.</text>
</comment>
<evidence type="ECO:0000256" key="16">
    <source>
        <dbReference type="SAM" id="Phobius"/>
    </source>
</evidence>
<keyword evidence="12 17" id="KW-0496">Mitochondrion</keyword>
<evidence type="ECO:0000256" key="11">
    <source>
        <dbReference type="ARBA" id="ARBA00023027"/>
    </source>
</evidence>
<comment type="subcellular location">
    <subcellularLocation>
        <location evidence="1">Mitochondrion membrane</location>
        <topology evidence="1">Multi-pass membrane protein</topology>
    </subcellularLocation>
</comment>
<dbReference type="CTD" id="4541"/>
<feature type="transmembrane region" description="Helical" evidence="16">
    <location>
        <begin position="135"/>
        <end position="154"/>
    </location>
</feature>
<keyword evidence="10 16" id="KW-1133">Transmembrane helix</keyword>
<protein>
    <recommendedName>
        <fullName evidence="4">NADH-ubiquinone oxidoreductase chain 6</fullName>
        <ecNumber evidence="3">7.1.1.2</ecNumber>
    </recommendedName>
    <alternativeName>
        <fullName evidence="14">NADH dehydrogenase subunit 6</fullName>
    </alternativeName>
</protein>
<evidence type="ECO:0000256" key="7">
    <source>
        <dbReference type="ARBA" id="ARBA00022692"/>
    </source>
</evidence>
<dbReference type="EC" id="7.1.1.2" evidence="3"/>
<reference evidence="17" key="1">
    <citation type="journal article" date="2020" name="Diversity (Basel)">
        <title>Molecular Comparison among Three Antarctic Endemic Springtail Species and Description of the Mitochondrial Genome of Friesea gretae (Hexapoda, Collembola).</title>
        <authorList>
            <person name="Carapelli A."/>
            <person name="Cucini C."/>
            <person name="Fanciulli P.P."/>
            <person name="Frati F."/>
            <person name="Convey P."/>
            <person name="Nardi F."/>
        </authorList>
    </citation>
    <scope>NUCLEOTIDE SEQUENCE</scope>
</reference>
<evidence type="ECO:0000313" key="17">
    <source>
        <dbReference type="EMBL" id="QSL98430.1"/>
    </source>
</evidence>
<geneLocation type="mitochondrion" evidence="17"/>
<feature type="transmembrane region" description="Helical" evidence="16">
    <location>
        <begin position="25"/>
        <end position="46"/>
    </location>
</feature>
<dbReference type="AlphaFoldDB" id="A0A899IKH3"/>
<gene>
    <name evidence="17" type="primary">ND6</name>
</gene>
<evidence type="ECO:0000256" key="3">
    <source>
        <dbReference type="ARBA" id="ARBA00012944"/>
    </source>
</evidence>
<dbReference type="RefSeq" id="YP_010175312.1">
    <property type="nucleotide sequence ID" value="NC_057969.1"/>
</dbReference>
<organism evidence="17">
    <name type="scientific">Friesea gretae</name>
    <dbReference type="NCBI Taxonomy" id="2779679"/>
    <lineage>
        <taxon>Eukaryota</taxon>
        <taxon>Metazoa</taxon>
        <taxon>Ecdysozoa</taxon>
        <taxon>Arthropoda</taxon>
        <taxon>Hexapoda</taxon>
        <taxon>Collembola</taxon>
        <taxon>Poduromorpha</taxon>
        <taxon>Poduroidea</taxon>
        <taxon>Neanuridae</taxon>
        <taxon>Frieseinae</taxon>
        <taxon>Friesea</taxon>
    </lineage>
</organism>
<dbReference type="PANTHER" id="PTHR11435">
    <property type="entry name" value="NADH UBIQUINONE OXIDOREDUCTASE SUBUNIT ND6"/>
    <property type="match status" value="1"/>
</dbReference>
<feature type="transmembrane region" description="Helical" evidence="16">
    <location>
        <begin position="86"/>
        <end position="104"/>
    </location>
</feature>
<sequence length="166" mass="19131">MEMAFLFIMLTINNSVWLCVTNTPILMMVIILFQAILICLTVKSMISISWFSFILFLVFIGGLMILFIYIVSLASNSNLIISYNKFLVTTLIVISVFIVLWVFLNDKNFNLSKTIFLEINQWLFKMYSNLSANTIMLIMLYLLLTLLITVSIILKKSGPLRSIYLN</sequence>
<proteinExistence type="inferred from homology"/>
<keyword evidence="9" id="KW-0249">Electron transport</keyword>
<evidence type="ECO:0000256" key="8">
    <source>
        <dbReference type="ARBA" id="ARBA00022967"/>
    </source>
</evidence>
<feature type="transmembrane region" description="Helical" evidence="16">
    <location>
        <begin position="53"/>
        <end position="74"/>
    </location>
</feature>
<dbReference type="GeneID" id="67791379"/>
<accession>A0A899IKH3</accession>
<evidence type="ECO:0000256" key="15">
    <source>
        <dbReference type="ARBA" id="ARBA00049551"/>
    </source>
</evidence>
<name>A0A899IKH3_9HEXA</name>
<keyword evidence="11" id="KW-0520">NAD</keyword>